<gene>
    <name evidence="1" type="ORF">QFC20_001893</name>
</gene>
<dbReference type="EMBL" id="JASBWS010000012">
    <property type="protein sequence ID" value="KAJ9113542.1"/>
    <property type="molecule type" value="Genomic_DNA"/>
</dbReference>
<accession>A0ACC2WPJ4</accession>
<organism evidence="1 2">
    <name type="scientific">Naganishia adeliensis</name>
    <dbReference type="NCBI Taxonomy" id="92952"/>
    <lineage>
        <taxon>Eukaryota</taxon>
        <taxon>Fungi</taxon>
        <taxon>Dikarya</taxon>
        <taxon>Basidiomycota</taxon>
        <taxon>Agaricomycotina</taxon>
        <taxon>Tremellomycetes</taxon>
        <taxon>Filobasidiales</taxon>
        <taxon>Filobasidiaceae</taxon>
        <taxon>Naganishia</taxon>
    </lineage>
</organism>
<protein>
    <submittedName>
        <fullName evidence="1">Uncharacterized protein</fullName>
    </submittedName>
</protein>
<dbReference type="Proteomes" id="UP001230649">
    <property type="component" value="Unassembled WGS sequence"/>
</dbReference>
<sequence>MKVLCVAEKPSIAKSISGILSSGASTSRPSAHRYIRNYDFIYNLPPPIGPSRGDSQFTVTSVLGHLTASDFADEYRKWYSCEPFALFDAPINTYVSDDLKQVERNLQQEARTADLLMIWTDCDREGEHIGSEIVSVCRRANRNIRVKRAKFSAIIAAQIHNACRNPVELDMRQAEAVEVRISLDLRVGAAFTRLQTMGLQNRLPELEQKVISYGPCQFPTLGFVVDQYERVQAFVPETFWYIHIEQQRPEGAIKFNWRRNHLFDMAAAFVLYEMCVEQPEATVRSVATKPTTKWKPLPLTTVDLQKSGSRLLHMTPKKVLDTAEKLYQQGFLSYPRTETDQFDKDFDFNHLITKQHVDPTWGAFAQNLTNGAFQRPRNGQKNDKAHPPIHPTAHAANLAGDEKRVYEFVTRRFLACCSTNAEGKSTTIEIDIAGEYFSTSGLVILARNYLEVYPYDKWSDSVVPDFQEGERFIPTVCEMKEGQTSRPNLLTEADLVGLMDKNGIGTDATIAEHIARIIEREYVVEKQEARTKYLVPSTLGIGLVDGYNQIGFDRSLTKPHLRRESVAQSLGGRGIAAGDVARRPPPPGGRRNGGNNNDDDGPPSDGDDGGPPAAPAKRGRGAAAKSTGKTATAKTIKAKAKTEGATVKKAPAKRAKKGVATDIDVQPNGGPSSGSGGSAATMVAGGEVVMCGCGERAVARTVIKETANKGMEFWACAKPMGDAGRCGFFEWDAAPPTVTPAKRSLPASDITNLPSQRANATQSAEGTGPKRFCTCSLEAVRRVTQKEGPNKGKAFYKCPKGADEQCTYFEWEDQPVVALSPVRKAASAKKAKAAPAKKSKASQSSSYGQGKASSADGQVIDRLKVRLARSSRML</sequence>
<evidence type="ECO:0000313" key="1">
    <source>
        <dbReference type="EMBL" id="KAJ9113542.1"/>
    </source>
</evidence>
<keyword evidence="2" id="KW-1185">Reference proteome</keyword>
<name>A0ACC2WPJ4_9TREE</name>
<evidence type="ECO:0000313" key="2">
    <source>
        <dbReference type="Proteomes" id="UP001230649"/>
    </source>
</evidence>
<reference evidence="1" key="1">
    <citation type="submission" date="2023-04" db="EMBL/GenBank/DDBJ databases">
        <title>Draft Genome sequencing of Naganishia species isolated from polar environments using Oxford Nanopore Technology.</title>
        <authorList>
            <person name="Leo P."/>
            <person name="Venkateswaran K."/>
        </authorList>
    </citation>
    <scope>NUCLEOTIDE SEQUENCE</scope>
    <source>
        <strain evidence="1">MNA-CCFEE 5262</strain>
    </source>
</reference>
<comment type="caution">
    <text evidence="1">The sequence shown here is derived from an EMBL/GenBank/DDBJ whole genome shotgun (WGS) entry which is preliminary data.</text>
</comment>
<proteinExistence type="predicted"/>